<gene>
    <name evidence="2" type="ORF">CPB83DRAFT_135243</name>
</gene>
<protein>
    <submittedName>
        <fullName evidence="2">Uncharacterized protein</fullName>
    </submittedName>
</protein>
<evidence type="ECO:0000313" key="3">
    <source>
        <dbReference type="Proteomes" id="UP000807306"/>
    </source>
</evidence>
<dbReference type="AlphaFoldDB" id="A0A9P6E488"/>
<feature type="compositionally biased region" description="Polar residues" evidence="1">
    <location>
        <begin position="1"/>
        <end position="21"/>
    </location>
</feature>
<accession>A0A9P6E488</accession>
<comment type="caution">
    <text evidence="2">The sequence shown here is derived from an EMBL/GenBank/DDBJ whole genome shotgun (WGS) entry which is preliminary data.</text>
</comment>
<reference evidence="2" key="1">
    <citation type="submission" date="2020-11" db="EMBL/GenBank/DDBJ databases">
        <authorList>
            <consortium name="DOE Joint Genome Institute"/>
            <person name="Ahrendt S."/>
            <person name="Riley R."/>
            <person name="Andreopoulos W."/>
            <person name="Labutti K."/>
            <person name="Pangilinan J."/>
            <person name="Ruiz-Duenas F.J."/>
            <person name="Barrasa J.M."/>
            <person name="Sanchez-Garcia M."/>
            <person name="Camarero S."/>
            <person name="Miyauchi S."/>
            <person name="Serrano A."/>
            <person name="Linde D."/>
            <person name="Babiker R."/>
            <person name="Drula E."/>
            <person name="Ayuso-Fernandez I."/>
            <person name="Pacheco R."/>
            <person name="Padilla G."/>
            <person name="Ferreira P."/>
            <person name="Barriuso J."/>
            <person name="Kellner H."/>
            <person name="Castanera R."/>
            <person name="Alfaro M."/>
            <person name="Ramirez L."/>
            <person name="Pisabarro A.G."/>
            <person name="Kuo A."/>
            <person name="Tritt A."/>
            <person name="Lipzen A."/>
            <person name="He G."/>
            <person name="Yan M."/>
            <person name="Ng V."/>
            <person name="Cullen D."/>
            <person name="Martin F."/>
            <person name="Rosso M.-N."/>
            <person name="Henrissat B."/>
            <person name="Hibbett D."/>
            <person name="Martinez A.T."/>
            <person name="Grigoriev I.V."/>
        </authorList>
    </citation>
    <scope>NUCLEOTIDE SEQUENCE</scope>
    <source>
        <strain evidence="2">CBS 506.95</strain>
    </source>
</reference>
<proteinExistence type="predicted"/>
<keyword evidence="3" id="KW-1185">Reference proteome</keyword>
<organism evidence="2 3">
    <name type="scientific">Crepidotus variabilis</name>
    <dbReference type="NCBI Taxonomy" id="179855"/>
    <lineage>
        <taxon>Eukaryota</taxon>
        <taxon>Fungi</taxon>
        <taxon>Dikarya</taxon>
        <taxon>Basidiomycota</taxon>
        <taxon>Agaricomycotina</taxon>
        <taxon>Agaricomycetes</taxon>
        <taxon>Agaricomycetidae</taxon>
        <taxon>Agaricales</taxon>
        <taxon>Agaricineae</taxon>
        <taxon>Crepidotaceae</taxon>
        <taxon>Crepidotus</taxon>
    </lineage>
</organism>
<sequence>MYSTTPRSSLVQTPSPKSSEFTKGHRYYPSDTSTFVMLEKPQLSHLKTSSLGEEFTTSKSYNRLSLPPFTPFYLNAIGEPAYVDPFDSPSTFNEELPEPDSISNPEYVIHSHSRPPSQVPEDVGAFASHESSLEGEAAWRPQKHSLDVEVELHPGVYR</sequence>
<dbReference type="Proteomes" id="UP000807306">
    <property type="component" value="Unassembled WGS sequence"/>
</dbReference>
<evidence type="ECO:0000256" key="1">
    <source>
        <dbReference type="SAM" id="MobiDB-lite"/>
    </source>
</evidence>
<name>A0A9P6E488_9AGAR</name>
<feature type="region of interest" description="Disordered" evidence="1">
    <location>
        <begin position="85"/>
        <end position="140"/>
    </location>
</feature>
<dbReference type="EMBL" id="MU157955">
    <property type="protein sequence ID" value="KAF9522217.1"/>
    <property type="molecule type" value="Genomic_DNA"/>
</dbReference>
<feature type="region of interest" description="Disordered" evidence="1">
    <location>
        <begin position="1"/>
        <end position="24"/>
    </location>
</feature>
<evidence type="ECO:0000313" key="2">
    <source>
        <dbReference type="EMBL" id="KAF9522217.1"/>
    </source>
</evidence>